<name>A0ABS8SS41_DATST</name>
<accession>A0ABS8SS41</accession>
<keyword evidence="1" id="KW-0548">Nucleotidyltransferase</keyword>
<evidence type="ECO:0000313" key="2">
    <source>
        <dbReference type="Proteomes" id="UP000823775"/>
    </source>
</evidence>
<reference evidence="1 2" key="1">
    <citation type="journal article" date="2021" name="BMC Genomics">
        <title>Datura genome reveals duplications of psychoactive alkaloid biosynthetic genes and high mutation rate following tissue culture.</title>
        <authorList>
            <person name="Rajewski A."/>
            <person name="Carter-House D."/>
            <person name="Stajich J."/>
            <person name="Litt A."/>
        </authorList>
    </citation>
    <scope>NUCLEOTIDE SEQUENCE [LARGE SCALE GENOMIC DNA]</scope>
    <source>
        <strain evidence="1">AR-01</strain>
    </source>
</reference>
<dbReference type="PANTHER" id="PTHR23079:SF51">
    <property type="entry name" value="RNA-DEPENDENT RNA POLYMERASE"/>
    <property type="match status" value="1"/>
</dbReference>
<dbReference type="EMBL" id="JACEIK010000742">
    <property type="protein sequence ID" value="MCD7461640.1"/>
    <property type="molecule type" value="Genomic_DNA"/>
</dbReference>
<organism evidence="1 2">
    <name type="scientific">Datura stramonium</name>
    <name type="common">Jimsonweed</name>
    <name type="synonym">Common thornapple</name>
    <dbReference type="NCBI Taxonomy" id="4076"/>
    <lineage>
        <taxon>Eukaryota</taxon>
        <taxon>Viridiplantae</taxon>
        <taxon>Streptophyta</taxon>
        <taxon>Embryophyta</taxon>
        <taxon>Tracheophyta</taxon>
        <taxon>Spermatophyta</taxon>
        <taxon>Magnoliopsida</taxon>
        <taxon>eudicotyledons</taxon>
        <taxon>Gunneridae</taxon>
        <taxon>Pentapetalae</taxon>
        <taxon>asterids</taxon>
        <taxon>lamiids</taxon>
        <taxon>Solanales</taxon>
        <taxon>Solanaceae</taxon>
        <taxon>Solanoideae</taxon>
        <taxon>Datureae</taxon>
        <taxon>Datura</taxon>
    </lineage>
</organism>
<gene>
    <name evidence="1" type="primary">RDR6_4</name>
    <name evidence="1" type="ORF">HAX54_046723</name>
</gene>
<dbReference type="Proteomes" id="UP000823775">
    <property type="component" value="Unassembled WGS sequence"/>
</dbReference>
<proteinExistence type="predicted"/>
<comment type="caution">
    <text evidence="1">The sequence shown here is derived from an EMBL/GenBank/DDBJ whole genome shotgun (WGS) entry which is preliminary data.</text>
</comment>
<keyword evidence="1" id="KW-0808">Transferase</keyword>
<dbReference type="GO" id="GO:0003968">
    <property type="term" value="F:RNA-directed RNA polymerase activity"/>
    <property type="evidence" value="ECO:0007669"/>
    <property type="project" value="UniProtKB-KW"/>
</dbReference>
<dbReference type="PANTHER" id="PTHR23079">
    <property type="entry name" value="RNA-DEPENDENT RNA POLYMERASE"/>
    <property type="match status" value="1"/>
</dbReference>
<protein>
    <submittedName>
        <fullName evidence="1">RNA-dependent RNA polymerase</fullName>
    </submittedName>
</protein>
<keyword evidence="1" id="KW-0696">RNA-directed RNA polymerase</keyword>
<sequence>MRSEGSEKVSLGPENPFHLNERRRTVMPFKFSDVNVEIAQILPSEVNSELPDIERNVYVFSNGIGMMSANLAIEVALKFQSSFCLSDKKEILSMLDKILMDSDVAFDIITVSCAEEGNTASIMLSAGFKPQSEPQLRGMLASIRVAPTWRSQEQGKDICSFKKVVDGFFG</sequence>
<keyword evidence="2" id="KW-1185">Reference proteome</keyword>
<evidence type="ECO:0000313" key="1">
    <source>
        <dbReference type="EMBL" id="MCD7461640.1"/>
    </source>
</evidence>
<dbReference type="InterPro" id="IPR007855">
    <property type="entry name" value="RDRP"/>
</dbReference>